<proteinExistence type="predicted"/>
<dbReference type="EMBL" id="JBHEZY010000004">
    <property type="protein sequence ID" value="MFC1431387.1"/>
    <property type="molecule type" value="Genomic_DNA"/>
</dbReference>
<organism evidence="2 3">
    <name type="scientific">Streptacidiphilus alkalitolerans</name>
    <dbReference type="NCBI Taxonomy" id="3342712"/>
    <lineage>
        <taxon>Bacteria</taxon>
        <taxon>Bacillati</taxon>
        <taxon>Actinomycetota</taxon>
        <taxon>Actinomycetes</taxon>
        <taxon>Kitasatosporales</taxon>
        <taxon>Streptomycetaceae</taxon>
        <taxon>Streptacidiphilus</taxon>
    </lineage>
</organism>
<dbReference type="RefSeq" id="WP_380551877.1">
    <property type="nucleotide sequence ID" value="NZ_JBHEZY010000004.1"/>
</dbReference>
<evidence type="ECO:0000313" key="2">
    <source>
        <dbReference type="EMBL" id="MFC1431387.1"/>
    </source>
</evidence>
<keyword evidence="1" id="KW-0732">Signal</keyword>
<feature type="chain" id="PRO_5045533888" evidence="1">
    <location>
        <begin position="19"/>
        <end position="169"/>
    </location>
</feature>
<protein>
    <submittedName>
        <fullName evidence="2">Uncharacterized protein</fullName>
    </submittedName>
</protein>
<feature type="signal peptide" evidence="1">
    <location>
        <begin position="1"/>
        <end position="18"/>
    </location>
</feature>
<dbReference type="Proteomes" id="UP001592530">
    <property type="component" value="Unassembled WGS sequence"/>
</dbReference>
<evidence type="ECO:0000313" key="3">
    <source>
        <dbReference type="Proteomes" id="UP001592530"/>
    </source>
</evidence>
<gene>
    <name evidence="2" type="ORF">ACEZDB_12100</name>
</gene>
<reference evidence="2 3" key="1">
    <citation type="submission" date="2024-09" db="EMBL/GenBank/DDBJ databases">
        <authorList>
            <person name="Lee S.D."/>
        </authorList>
    </citation>
    <scope>NUCLEOTIDE SEQUENCE [LARGE SCALE GENOMIC DNA]</scope>
    <source>
        <strain evidence="2 3">N1-3</strain>
    </source>
</reference>
<name>A0ABV6WZM6_9ACTN</name>
<comment type="caution">
    <text evidence="2">The sequence shown here is derived from an EMBL/GenBank/DDBJ whole genome shotgun (WGS) entry which is preliminary data.</text>
</comment>
<sequence length="169" mass="18190">MLRASAFNAALAALAAQAGSAPTEHGDLPGRIAELRARIQAAGLEPLTAQADLALVLHYAICGDQGAAAELVEQMQQQAPPGGDHACPVHAAAFLADQPLPKRVHPVRRLVPQETFRDRWSRLVDRRRISWVESMAAFKRSRLHIPHPQRGMCAAGLWARAEFGSAPSG</sequence>
<evidence type="ECO:0000256" key="1">
    <source>
        <dbReference type="SAM" id="SignalP"/>
    </source>
</evidence>
<accession>A0ABV6WZM6</accession>